<dbReference type="SUPFAM" id="SSF53756">
    <property type="entry name" value="UDP-Glycosyltransferase/glycogen phosphorylase"/>
    <property type="match status" value="1"/>
</dbReference>
<protein>
    <submittedName>
        <fullName evidence="3">Mannosylfructose-phosphate synthase</fullName>
        <ecNumber evidence="3">2.4.1.246</ecNumber>
    </submittedName>
</protein>
<gene>
    <name evidence="3" type="primary">mfpsA</name>
    <name evidence="3" type="ORF">NCTC13336_01401</name>
</gene>
<dbReference type="InterPro" id="IPR001296">
    <property type="entry name" value="Glyco_trans_1"/>
</dbReference>
<dbReference type="EC" id="2.4.1.246" evidence="3"/>
<dbReference type="Proteomes" id="UP000254293">
    <property type="component" value="Unassembled WGS sequence"/>
</dbReference>
<dbReference type="Gene3D" id="3.40.50.2000">
    <property type="entry name" value="Glycogen Phosphorylase B"/>
    <property type="match status" value="2"/>
</dbReference>
<evidence type="ECO:0000313" key="3">
    <source>
        <dbReference type="EMBL" id="STR02525.1"/>
    </source>
</evidence>
<feature type="domain" description="Glycosyltransferase subfamily 4-like N-terminal" evidence="2">
    <location>
        <begin position="23"/>
        <end position="181"/>
    </location>
</feature>
<proteinExistence type="predicted"/>
<sequence>MHILLLPSWYPETPDSLDGLFFRQQAHALARAGLRVGVAAPLFRSPRRWREIFAGRYGNKLFSDGPIATYTRHSSYFCPPLPHFDRERWLAAGMRLFARYLAEQGRPDLLHAHAVSHGGILARRIARRYGIPYVITEHSSTYARGLVRRWQRPAMIAAAAGAAARLAVSPAFCRLLANEYPGLDWQYLPNILPPAFAAPLPMTERPSENRENGSFVFCSAAHLNRNKGFDILLEAFALALKQQPGLRLEIAGGGAELANLQRQAGRLNIARAVRFHGAVSAAEMPQFMRRSDAFVLASRSETFGMVFVEALSQGLPVAATRCGGPESIIGADNGLLVPPDNPAALADAMLHLRNCRSRYRSASIRANCLAQYGETAVTGRLKDVYRAVLRQTQSGGA</sequence>
<evidence type="ECO:0000259" key="1">
    <source>
        <dbReference type="Pfam" id="PF00534"/>
    </source>
</evidence>
<keyword evidence="3" id="KW-0328">Glycosyltransferase</keyword>
<reference evidence="3 4" key="1">
    <citation type="submission" date="2018-06" db="EMBL/GenBank/DDBJ databases">
        <authorList>
            <consortium name="Pathogen Informatics"/>
            <person name="Doyle S."/>
        </authorList>
    </citation>
    <scope>NUCLEOTIDE SEQUENCE [LARGE SCALE GENOMIC DNA]</scope>
    <source>
        <strain evidence="3 4">NCTC13336</strain>
    </source>
</reference>
<name>A0A377R4Q2_9NEIS</name>
<dbReference type="Pfam" id="PF00534">
    <property type="entry name" value="Glycos_transf_1"/>
    <property type="match status" value="1"/>
</dbReference>
<dbReference type="PANTHER" id="PTHR12526:SF630">
    <property type="entry name" value="GLYCOSYLTRANSFERASE"/>
    <property type="match status" value="1"/>
</dbReference>
<organism evidence="3 4">
    <name type="scientific">Kingella potus</name>
    <dbReference type="NCBI Taxonomy" id="265175"/>
    <lineage>
        <taxon>Bacteria</taxon>
        <taxon>Pseudomonadati</taxon>
        <taxon>Pseudomonadota</taxon>
        <taxon>Betaproteobacteria</taxon>
        <taxon>Neisseriales</taxon>
        <taxon>Neisseriaceae</taxon>
        <taxon>Kingella</taxon>
    </lineage>
</organism>
<dbReference type="RefSeq" id="WP_115308440.1">
    <property type="nucleotide sequence ID" value="NZ_CP091516.1"/>
</dbReference>
<dbReference type="AlphaFoldDB" id="A0A377R4Q2"/>
<dbReference type="EMBL" id="UGJJ01000002">
    <property type="protein sequence ID" value="STR02525.1"/>
    <property type="molecule type" value="Genomic_DNA"/>
</dbReference>
<dbReference type="GO" id="GO:0103011">
    <property type="term" value="F:mannosylfructose-phosphate synthase activity"/>
    <property type="evidence" value="ECO:0007669"/>
    <property type="project" value="UniProtKB-EC"/>
</dbReference>
<evidence type="ECO:0000259" key="2">
    <source>
        <dbReference type="Pfam" id="PF13439"/>
    </source>
</evidence>
<keyword evidence="4" id="KW-1185">Reference proteome</keyword>
<dbReference type="PANTHER" id="PTHR12526">
    <property type="entry name" value="GLYCOSYLTRANSFERASE"/>
    <property type="match status" value="1"/>
</dbReference>
<dbReference type="InterPro" id="IPR028098">
    <property type="entry name" value="Glyco_trans_4-like_N"/>
</dbReference>
<evidence type="ECO:0000313" key="4">
    <source>
        <dbReference type="Proteomes" id="UP000254293"/>
    </source>
</evidence>
<accession>A0A377R4Q2</accession>
<keyword evidence="3" id="KW-0808">Transferase</keyword>
<dbReference type="OrthoDB" id="509705at2"/>
<feature type="domain" description="Glycosyl transferase family 1" evidence="1">
    <location>
        <begin position="204"/>
        <end position="360"/>
    </location>
</feature>
<dbReference type="Pfam" id="PF13439">
    <property type="entry name" value="Glyco_transf_4"/>
    <property type="match status" value="1"/>
</dbReference>